<dbReference type="Pfam" id="PF00089">
    <property type="entry name" value="Trypsin"/>
    <property type="match status" value="1"/>
</dbReference>
<proteinExistence type="predicted"/>
<dbReference type="FunFam" id="2.40.10.10:FF:000005">
    <property type="entry name" value="Serine protease 37"/>
    <property type="match status" value="1"/>
</dbReference>
<evidence type="ECO:0000256" key="1">
    <source>
        <dbReference type="ARBA" id="ARBA00022670"/>
    </source>
</evidence>
<dbReference type="PANTHER" id="PTHR24271:SF52">
    <property type="entry name" value="GRANZYME K"/>
    <property type="match status" value="1"/>
</dbReference>
<name>A0A2G9RFJ2_AQUCT</name>
<dbReference type="PROSITE" id="PS00134">
    <property type="entry name" value="TRYPSIN_HIS"/>
    <property type="match status" value="1"/>
</dbReference>
<dbReference type="GO" id="GO:0004252">
    <property type="term" value="F:serine-type endopeptidase activity"/>
    <property type="evidence" value="ECO:0007669"/>
    <property type="project" value="InterPro"/>
</dbReference>
<accession>A0A2G9RFJ2</accession>
<dbReference type="SUPFAM" id="SSF50494">
    <property type="entry name" value="Trypsin-like serine proteases"/>
    <property type="match status" value="1"/>
</dbReference>
<dbReference type="Proteomes" id="UP000228934">
    <property type="component" value="Unassembled WGS sequence"/>
</dbReference>
<evidence type="ECO:0000256" key="2">
    <source>
        <dbReference type="ARBA" id="ARBA00022801"/>
    </source>
</evidence>
<dbReference type="PRINTS" id="PR00722">
    <property type="entry name" value="CHYMOTRYPSIN"/>
</dbReference>
<dbReference type="PROSITE" id="PS50240">
    <property type="entry name" value="TRYPSIN_DOM"/>
    <property type="match status" value="1"/>
</dbReference>
<dbReference type="CDD" id="cd00190">
    <property type="entry name" value="Tryp_SPc"/>
    <property type="match status" value="1"/>
</dbReference>
<protein>
    <recommendedName>
        <fullName evidence="6">Peptidase S1 domain-containing protein</fullName>
    </recommendedName>
</protein>
<evidence type="ECO:0000259" key="6">
    <source>
        <dbReference type="PROSITE" id="PS50240"/>
    </source>
</evidence>
<keyword evidence="1 5" id="KW-0645">Protease</keyword>
<evidence type="ECO:0000256" key="5">
    <source>
        <dbReference type="RuleBase" id="RU363034"/>
    </source>
</evidence>
<sequence>MQILLRARIKIINGDIAKPHSRPYMALIKFETKYEEMICGGSLIHPRWVLTAGHCNRPGSVTTVILGAHAKDKKEKQQQVFRYPRSYTHPLYNNTHYFNDLKLYRLSSAAKLGKAVQLLPLPETFDDLKEGTVCEAAGWGKTEIDDDSEYLLQVNITVLNRGTCAEHYISKEYEITENMMCTKVGPRGQDTCSGDSGGPLICNGVFSGVTSFGPRQCGQPNEASVFTRLTQEYIDWIHRVINK</sequence>
<dbReference type="Gene3D" id="2.40.10.10">
    <property type="entry name" value="Trypsin-like serine proteases"/>
    <property type="match status" value="2"/>
</dbReference>
<organism evidence="7 8">
    <name type="scientific">Aquarana catesbeiana</name>
    <name type="common">American bullfrog</name>
    <name type="synonym">Rana catesbeiana</name>
    <dbReference type="NCBI Taxonomy" id="8400"/>
    <lineage>
        <taxon>Eukaryota</taxon>
        <taxon>Metazoa</taxon>
        <taxon>Chordata</taxon>
        <taxon>Craniata</taxon>
        <taxon>Vertebrata</taxon>
        <taxon>Euteleostomi</taxon>
        <taxon>Amphibia</taxon>
        <taxon>Batrachia</taxon>
        <taxon>Anura</taxon>
        <taxon>Neobatrachia</taxon>
        <taxon>Ranoidea</taxon>
        <taxon>Ranidae</taxon>
        <taxon>Aquarana</taxon>
    </lineage>
</organism>
<keyword evidence="2 5" id="KW-0378">Hydrolase</keyword>
<dbReference type="PANTHER" id="PTHR24271">
    <property type="entry name" value="KALLIKREIN-RELATED"/>
    <property type="match status" value="1"/>
</dbReference>
<evidence type="ECO:0000256" key="3">
    <source>
        <dbReference type="ARBA" id="ARBA00022825"/>
    </source>
</evidence>
<dbReference type="InterPro" id="IPR001254">
    <property type="entry name" value="Trypsin_dom"/>
</dbReference>
<keyword evidence="4" id="KW-1015">Disulfide bond</keyword>
<evidence type="ECO:0000313" key="7">
    <source>
        <dbReference type="EMBL" id="PIO25983.1"/>
    </source>
</evidence>
<keyword evidence="8" id="KW-1185">Reference proteome</keyword>
<dbReference type="OrthoDB" id="6755574at2759"/>
<dbReference type="EMBL" id="KV944548">
    <property type="protein sequence ID" value="PIO25983.1"/>
    <property type="molecule type" value="Genomic_DNA"/>
</dbReference>
<dbReference type="InterPro" id="IPR018114">
    <property type="entry name" value="TRYPSIN_HIS"/>
</dbReference>
<gene>
    <name evidence="7" type="ORF">AB205_0101040</name>
</gene>
<dbReference type="InterPro" id="IPR043504">
    <property type="entry name" value="Peptidase_S1_PA_chymotrypsin"/>
</dbReference>
<dbReference type="InterPro" id="IPR033116">
    <property type="entry name" value="TRYPSIN_SER"/>
</dbReference>
<reference evidence="8" key="1">
    <citation type="journal article" date="2017" name="Nat. Commun.">
        <title>The North American bullfrog draft genome provides insight into hormonal regulation of long noncoding RNA.</title>
        <authorList>
            <person name="Hammond S.A."/>
            <person name="Warren R.L."/>
            <person name="Vandervalk B.P."/>
            <person name="Kucuk E."/>
            <person name="Khan H."/>
            <person name="Gibb E.A."/>
            <person name="Pandoh P."/>
            <person name="Kirk H."/>
            <person name="Zhao Y."/>
            <person name="Jones M."/>
            <person name="Mungall A.J."/>
            <person name="Coope R."/>
            <person name="Pleasance S."/>
            <person name="Moore R.A."/>
            <person name="Holt R.A."/>
            <person name="Round J.M."/>
            <person name="Ohora S."/>
            <person name="Walle B.V."/>
            <person name="Veldhoen N."/>
            <person name="Helbing C.C."/>
            <person name="Birol I."/>
        </authorList>
    </citation>
    <scope>NUCLEOTIDE SEQUENCE [LARGE SCALE GENOMIC DNA]</scope>
</reference>
<dbReference type="InterPro" id="IPR001314">
    <property type="entry name" value="Peptidase_S1A"/>
</dbReference>
<dbReference type="PROSITE" id="PS00135">
    <property type="entry name" value="TRYPSIN_SER"/>
    <property type="match status" value="1"/>
</dbReference>
<dbReference type="SMART" id="SM00020">
    <property type="entry name" value="Tryp_SPc"/>
    <property type="match status" value="1"/>
</dbReference>
<dbReference type="GO" id="GO:0006508">
    <property type="term" value="P:proteolysis"/>
    <property type="evidence" value="ECO:0007669"/>
    <property type="project" value="UniProtKB-KW"/>
</dbReference>
<dbReference type="AlphaFoldDB" id="A0A2G9RFJ2"/>
<dbReference type="InterPro" id="IPR009003">
    <property type="entry name" value="Peptidase_S1_PA"/>
</dbReference>
<feature type="domain" description="Peptidase S1" evidence="6">
    <location>
        <begin position="11"/>
        <end position="242"/>
    </location>
</feature>
<evidence type="ECO:0000256" key="4">
    <source>
        <dbReference type="ARBA" id="ARBA00023157"/>
    </source>
</evidence>
<keyword evidence="3 5" id="KW-0720">Serine protease</keyword>
<evidence type="ECO:0000313" key="8">
    <source>
        <dbReference type="Proteomes" id="UP000228934"/>
    </source>
</evidence>